<dbReference type="InterPro" id="IPR036278">
    <property type="entry name" value="Sialidase_sf"/>
</dbReference>
<dbReference type="InterPro" id="IPR013783">
    <property type="entry name" value="Ig-like_fold"/>
</dbReference>
<keyword evidence="3" id="KW-1133">Transmembrane helix</keyword>
<keyword evidence="3" id="KW-0812">Transmembrane</keyword>
<evidence type="ECO:0000313" key="5">
    <source>
        <dbReference type="EMBL" id="MEM5947874.1"/>
    </source>
</evidence>
<dbReference type="InterPro" id="IPR003660">
    <property type="entry name" value="HAMP_dom"/>
</dbReference>
<dbReference type="SMART" id="SM00304">
    <property type="entry name" value="HAMP"/>
    <property type="match status" value="1"/>
</dbReference>
<comment type="caution">
    <text evidence="5">The sequence shown here is derived from an EMBL/GenBank/DDBJ whole genome shotgun (WGS) entry which is preliminary data.</text>
</comment>
<proteinExistence type="predicted"/>
<evidence type="ECO:0000256" key="2">
    <source>
        <dbReference type="SAM" id="Coils"/>
    </source>
</evidence>
<evidence type="ECO:0000256" key="1">
    <source>
        <dbReference type="ARBA" id="ARBA00022801"/>
    </source>
</evidence>
<dbReference type="Gene3D" id="6.10.340.10">
    <property type="match status" value="1"/>
</dbReference>
<feature type="transmembrane region" description="Helical" evidence="3">
    <location>
        <begin position="773"/>
        <end position="790"/>
    </location>
</feature>
<dbReference type="Gene3D" id="2.120.10.10">
    <property type="match status" value="1"/>
</dbReference>
<dbReference type="Proteomes" id="UP001466331">
    <property type="component" value="Unassembled WGS sequence"/>
</dbReference>
<sequence>MIKKILGFFCFLLFSSYLYSQTLYWEAPVSFAKDNARFSQVAYGDGIAVIAWQRFYMDESGKKTATIFYSVSEDGKIWSDESSLISIPFEGDETSFYSLVVDKKGYIVFAVNLKGNLTRVFVSKDKGNTFLSSDIKAQFDVGIGPRLFLKSDDGYILFISQSVTDSISLFYSISSDAIVWSPLTQLESNTELELNFLPYHISHNNKDYVVFQSAGRSERGSYQLYCKVSEDGGLSWSSAIPLTEQADPEYTSARFDDFDNQRPSLAVIDGSLYVTWERAYRNGNPAIYIMRLEDSGYPAEPPQRVSSTDYIHRAPRLFSYKGKEYLLWFDNRRGEEHVILAEKRGIVWREKDLSVAGYRALFPDVLNWNQELFLIWEDYKGSSSRIVMLKPDRTVNPPKIIPPITEGAKSRVSSLKISWIPPEDSSGIAGYNYIWTRSPAEHVPHVLSYLGSTKTATVNADEDGKWYFKIIAQDYAGNWSEEKIFSYVLDTTPPEPVVFSEPEKDENGYLKSNTFTLSWEPPEENIKGYSTSLTYLGAEESIPNEILAYIGETFSEDDKQLFMRKKDINTPASFDSIYDSKNLISAFIAKIKEPPVYVTTQNNTVKYNNIDNGIWAFSVRAFDSVGNAGKSRTIVFKLNKYIPVTYVTYLTSDKSRTGEITITIYGRGFAEGGYADTVFLDKDGLKPYDYVFTLSEGQFSVDSDRRISGIKIDNPEEGQYYVGVIHPLRGLYLSRRPLIALEPGGTVKIGYFGNLAMPLTVEEQKYIIDYRKVFVILLLLLFAFLALFAAREVIITTRERQSILLDIRALVAGSELPHDKKIQREVARMKKRGTSLRVKFTLFFTLLVIAVVFLVAIPLGLYMISTQEENLTRGLKNRTEVLLESLATGARTYLPSRSTLELLQLPSQISAMEEAVYATITGFDSTSDNAQEIVWASNDENITEKIDGAELVTGQSILTDEITERRKELTKELNQKASQALADLPEQIESLGRQALNLALRTDAESQKKLADLQQTIRQLDTQLRKTLSEISSVVESQPYFDTTRIDYNQRIYVFYKPVMYRVSGENNYVHGMVRLAVSTDKIIEEVESARATLIKITALITLIAVILGIVGALILSAITVGPIKRLVAGVEVIRDTEDKEKLANHVIELKSKDELALLADTINEMTQGLVKAAAASKDLTVGKEVQKMFIPLEKDESGRKMTTAHEETERVSIFGYYEGAKGVSGDYFYYQKLDAEHYAFIKCDVAGKGVPAALIMVEVATVFLNYCQKVNIKRDGVHLDTMLSEINDLIAGREFKGRFAAMTVGLYNERTGVGYFTNAGDTLLHYYSSKDRSIKEIRLPTAPAAGVFDSSLVDMQGGFKQIKLSLNPGDVLILFTDGLEEANRALKDRNFNPYTITEEDIRARRVPEGMNPGESTEEFGLTRIKQIVNSIQHRRQYKLERLMDPEDKQLVFDFSSLNGGAKDIVLGLLAVEKVFRVYRVPGVEPKEPVVVDRAIDEYLRNTFLAYNQYFSDPVPDPERHEYLLFKNLMSDEQYDDLTVFAIERKK</sequence>
<dbReference type="InterPro" id="IPR001932">
    <property type="entry name" value="PPM-type_phosphatase-like_dom"/>
</dbReference>
<feature type="coiled-coil region" evidence="2">
    <location>
        <begin position="1003"/>
        <end position="1030"/>
    </location>
</feature>
<name>A0ABU9UB40_9SPIR</name>
<dbReference type="Gene3D" id="2.60.40.10">
    <property type="entry name" value="Immunoglobulins"/>
    <property type="match status" value="1"/>
</dbReference>
<dbReference type="CDD" id="cd06225">
    <property type="entry name" value="HAMP"/>
    <property type="match status" value="1"/>
</dbReference>
<evidence type="ECO:0000313" key="6">
    <source>
        <dbReference type="Proteomes" id="UP001466331"/>
    </source>
</evidence>
<dbReference type="RefSeq" id="WP_420069321.1">
    <property type="nucleotide sequence ID" value="NZ_JBCHKQ010000002.1"/>
</dbReference>
<protein>
    <submittedName>
        <fullName evidence="5">SpoIIE family protein phosphatase</fullName>
    </submittedName>
</protein>
<dbReference type="SUPFAM" id="SSF50939">
    <property type="entry name" value="Sialidases"/>
    <property type="match status" value="1"/>
</dbReference>
<feature type="transmembrane region" description="Helical" evidence="3">
    <location>
        <begin position="840"/>
        <end position="864"/>
    </location>
</feature>
<dbReference type="PROSITE" id="PS50885">
    <property type="entry name" value="HAMP"/>
    <property type="match status" value="1"/>
</dbReference>
<dbReference type="InterPro" id="IPR036116">
    <property type="entry name" value="FN3_sf"/>
</dbReference>
<evidence type="ECO:0000256" key="3">
    <source>
        <dbReference type="SAM" id="Phobius"/>
    </source>
</evidence>
<keyword evidence="3" id="KW-0472">Membrane</keyword>
<feature type="domain" description="HAMP" evidence="4">
    <location>
        <begin position="1118"/>
        <end position="1175"/>
    </location>
</feature>
<evidence type="ECO:0000259" key="4">
    <source>
        <dbReference type="PROSITE" id="PS50885"/>
    </source>
</evidence>
<dbReference type="PANTHER" id="PTHR43156">
    <property type="entry name" value="STAGE II SPORULATION PROTEIN E-RELATED"/>
    <property type="match status" value="1"/>
</dbReference>
<gene>
    <name evidence="5" type="ORF">WKV44_04895</name>
</gene>
<dbReference type="SMART" id="SM00331">
    <property type="entry name" value="PP2C_SIG"/>
    <property type="match status" value="1"/>
</dbReference>
<dbReference type="InterPro" id="IPR003961">
    <property type="entry name" value="FN3_dom"/>
</dbReference>
<dbReference type="Gene3D" id="3.60.40.10">
    <property type="entry name" value="PPM-type phosphatase domain"/>
    <property type="match status" value="1"/>
</dbReference>
<organism evidence="5 6">
    <name type="scientific">Rarispira pelagica</name>
    <dbReference type="NCBI Taxonomy" id="3141764"/>
    <lineage>
        <taxon>Bacteria</taxon>
        <taxon>Pseudomonadati</taxon>
        <taxon>Spirochaetota</taxon>
        <taxon>Spirochaetia</taxon>
        <taxon>Winmispirales</taxon>
        <taxon>Winmispiraceae</taxon>
        <taxon>Rarispira</taxon>
    </lineage>
</organism>
<dbReference type="Pfam" id="PF07228">
    <property type="entry name" value="SpoIIE"/>
    <property type="match status" value="1"/>
</dbReference>
<dbReference type="PANTHER" id="PTHR43156:SF2">
    <property type="entry name" value="STAGE II SPORULATION PROTEIN E"/>
    <property type="match status" value="1"/>
</dbReference>
<keyword evidence="6" id="KW-1185">Reference proteome</keyword>
<dbReference type="CDD" id="cd00063">
    <property type="entry name" value="FN3"/>
    <property type="match status" value="1"/>
</dbReference>
<dbReference type="InterPro" id="IPR052016">
    <property type="entry name" value="Bact_Sigma-Reg"/>
</dbReference>
<dbReference type="InterPro" id="IPR036457">
    <property type="entry name" value="PPM-type-like_dom_sf"/>
</dbReference>
<keyword evidence="1" id="KW-0378">Hydrolase</keyword>
<keyword evidence="2" id="KW-0175">Coiled coil</keyword>
<dbReference type="CDD" id="cd15482">
    <property type="entry name" value="Sialidase_non-viral"/>
    <property type="match status" value="1"/>
</dbReference>
<dbReference type="EMBL" id="JBCHKQ010000002">
    <property type="protein sequence ID" value="MEM5947874.1"/>
    <property type="molecule type" value="Genomic_DNA"/>
</dbReference>
<feature type="transmembrane region" description="Helical" evidence="3">
    <location>
        <begin position="1097"/>
        <end position="1119"/>
    </location>
</feature>
<reference evidence="5 6" key="1">
    <citation type="submission" date="2024-03" db="EMBL/GenBank/DDBJ databases">
        <title>Ignisphaera cupida sp. nov., a hyperthermophilic hydrolytic archaeon from a hot spring of Kamchatka, and proposal of Ignisphaeraceae fam. nov.</title>
        <authorList>
            <person name="Podosokorskaya O.A."/>
            <person name="Elcheninov A.G."/>
            <person name="Maltseva A.I."/>
            <person name="Zayulina K.S."/>
            <person name="Novikov A."/>
            <person name="Merkel A.Y."/>
        </authorList>
    </citation>
    <scope>NUCLEOTIDE SEQUENCE [LARGE SCALE GENOMIC DNA]</scope>
    <source>
        <strain evidence="5 6">38H-sp</strain>
    </source>
</reference>
<dbReference type="SUPFAM" id="SSF49265">
    <property type="entry name" value="Fibronectin type III"/>
    <property type="match status" value="1"/>
</dbReference>
<accession>A0ABU9UB40</accession>